<evidence type="ECO:0000313" key="4">
    <source>
        <dbReference type="EMBL" id="KAF0309286.1"/>
    </source>
</evidence>
<accession>A0A6A4WPD6</accession>
<dbReference type="Gene3D" id="2.40.128.20">
    <property type="match status" value="2"/>
</dbReference>
<dbReference type="AlphaFoldDB" id="A0A6A4WPD6"/>
<name>A0A6A4WPD6_AMPAM</name>
<dbReference type="InterPro" id="IPR012674">
    <property type="entry name" value="Calycin"/>
</dbReference>
<keyword evidence="2" id="KW-0446">Lipid-binding</keyword>
<dbReference type="PANTHER" id="PTHR11955">
    <property type="entry name" value="FATTY ACID BINDING PROTEIN"/>
    <property type="match status" value="1"/>
</dbReference>
<organism evidence="4 5">
    <name type="scientific">Amphibalanus amphitrite</name>
    <name type="common">Striped barnacle</name>
    <name type="synonym">Balanus amphitrite</name>
    <dbReference type="NCBI Taxonomy" id="1232801"/>
    <lineage>
        <taxon>Eukaryota</taxon>
        <taxon>Metazoa</taxon>
        <taxon>Ecdysozoa</taxon>
        <taxon>Arthropoda</taxon>
        <taxon>Crustacea</taxon>
        <taxon>Multicrustacea</taxon>
        <taxon>Cirripedia</taxon>
        <taxon>Thoracica</taxon>
        <taxon>Thoracicalcarea</taxon>
        <taxon>Balanomorpha</taxon>
        <taxon>Balanoidea</taxon>
        <taxon>Balanidae</taxon>
        <taxon>Amphibalaninae</taxon>
        <taxon>Amphibalanus</taxon>
    </lineage>
</organism>
<proteinExistence type="inferred from homology"/>
<reference evidence="4 5" key="1">
    <citation type="submission" date="2019-07" db="EMBL/GenBank/DDBJ databases">
        <title>Draft genome assembly of a fouling barnacle, Amphibalanus amphitrite (Darwin, 1854): The first reference genome for Thecostraca.</title>
        <authorList>
            <person name="Kim W."/>
        </authorList>
    </citation>
    <scope>NUCLEOTIDE SEQUENCE [LARGE SCALE GENOMIC DNA]</scope>
    <source>
        <strain evidence="4">SNU_AA5</strain>
        <tissue evidence="4">Soma without cirri and trophi</tissue>
    </source>
</reference>
<dbReference type="CDD" id="cd00742">
    <property type="entry name" value="FABP"/>
    <property type="match status" value="1"/>
</dbReference>
<dbReference type="InterPro" id="IPR000463">
    <property type="entry name" value="Fatty_acid-bd"/>
</dbReference>
<dbReference type="Pfam" id="PF00061">
    <property type="entry name" value="Lipocalin"/>
    <property type="match status" value="1"/>
</dbReference>
<comment type="caution">
    <text evidence="4">The sequence shown here is derived from an EMBL/GenBank/DDBJ whole genome shotgun (WGS) entry which is preliminary data.</text>
</comment>
<dbReference type="SUPFAM" id="SSF50814">
    <property type="entry name" value="Lipocalins"/>
    <property type="match status" value="1"/>
</dbReference>
<evidence type="ECO:0000256" key="1">
    <source>
        <dbReference type="ARBA" id="ARBA00008390"/>
    </source>
</evidence>
<evidence type="ECO:0000313" key="5">
    <source>
        <dbReference type="Proteomes" id="UP000440578"/>
    </source>
</evidence>
<dbReference type="EMBL" id="VIIS01000417">
    <property type="protein sequence ID" value="KAF0309286.1"/>
    <property type="molecule type" value="Genomic_DNA"/>
</dbReference>
<keyword evidence="5" id="KW-1185">Reference proteome</keyword>
<dbReference type="OrthoDB" id="354351at2759"/>
<comment type="similarity">
    <text evidence="1">Belongs to the calycin superfamily. Fatty-acid binding protein (FABP) family.</text>
</comment>
<gene>
    <name evidence="4" type="primary">PMP2</name>
    <name evidence="4" type="ORF">FJT64_019571</name>
</gene>
<dbReference type="GO" id="GO:0008289">
    <property type="term" value="F:lipid binding"/>
    <property type="evidence" value="ECO:0007669"/>
    <property type="project" value="UniProtKB-KW"/>
</dbReference>
<protein>
    <submittedName>
        <fullName evidence="4">Myelin P2 protein</fullName>
    </submittedName>
</protein>
<sequence>MVNYNGEYKLTSSENFDEYMKTVGVGMITRKAANAATPVVTVTTDGSHWKLKQVTSFKTHEQEFDIGVEQEISTADGRKVKSVVTKEGDVLTSDPSVVTKEGDVLTETQVGDGKTSTLVRKFTDSAMEMTVSCGDVVCKRVYTRQ</sequence>
<dbReference type="InterPro" id="IPR000566">
    <property type="entry name" value="Lipocln_cytosolic_FA-bd_dom"/>
</dbReference>
<feature type="domain" description="Lipocalin/cytosolic fatty-acid binding" evidence="3">
    <location>
        <begin position="5"/>
        <end position="144"/>
    </location>
</feature>
<dbReference type="InterPro" id="IPR031259">
    <property type="entry name" value="ILBP"/>
</dbReference>
<evidence type="ECO:0000256" key="2">
    <source>
        <dbReference type="ARBA" id="ARBA00023121"/>
    </source>
</evidence>
<dbReference type="Proteomes" id="UP000440578">
    <property type="component" value="Unassembled WGS sequence"/>
</dbReference>
<evidence type="ECO:0000259" key="3">
    <source>
        <dbReference type="Pfam" id="PF00061"/>
    </source>
</evidence>
<dbReference type="PRINTS" id="PR00178">
    <property type="entry name" value="FATTYACIDBP"/>
</dbReference>